<keyword evidence="3" id="KW-1133">Transmembrane helix</keyword>
<dbReference type="Pfam" id="PF12770">
    <property type="entry name" value="CHAT"/>
    <property type="match status" value="1"/>
</dbReference>
<proteinExistence type="predicted"/>
<feature type="coiled-coil region" evidence="2">
    <location>
        <begin position="696"/>
        <end position="735"/>
    </location>
</feature>
<keyword evidence="2" id="KW-0175">Coiled coil</keyword>
<dbReference type="PROSITE" id="PS50293">
    <property type="entry name" value="TPR_REGION"/>
    <property type="match status" value="2"/>
</dbReference>
<feature type="domain" description="CHAT" evidence="4">
    <location>
        <begin position="837"/>
        <end position="1135"/>
    </location>
</feature>
<dbReference type="PROSITE" id="PS50005">
    <property type="entry name" value="TPR"/>
    <property type="match status" value="6"/>
</dbReference>
<dbReference type="Gene3D" id="1.25.40.10">
    <property type="entry name" value="Tetratricopeptide repeat domain"/>
    <property type="match status" value="3"/>
</dbReference>
<feature type="repeat" description="TPR" evidence="1">
    <location>
        <begin position="497"/>
        <end position="530"/>
    </location>
</feature>
<feature type="repeat" description="TPR" evidence="1">
    <location>
        <begin position="371"/>
        <end position="404"/>
    </location>
</feature>
<evidence type="ECO:0000256" key="2">
    <source>
        <dbReference type="SAM" id="Coils"/>
    </source>
</evidence>
<feature type="transmembrane region" description="Helical" evidence="3">
    <location>
        <begin position="13"/>
        <end position="31"/>
    </location>
</feature>
<keyword evidence="3" id="KW-0472">Membrane</keyword>
<feature type="repeat" description="TPR" evidence="1">
    <location>
        <begin position="413"/>
        <end position="446"/>
    </location>
</feature>
<keyword evidence="1" id="KW-0802">TPR repeat</keyword>
<evidence type="ECO:0000256" key="1">
    <source>
        <dbReference type="PROSITE-ProRule" id="PRU00339"/>
    </source>
</evidence>
<dbReference type="InterPro" id="IPR011990">
    <property type="entry name" value="TPR-like_helical_dom_sf"/>
</dbReference>
<keyword evidence="3" id="KW-0812">Transmembrane</keyword>
<dbReference type="PANTHER" id="PTHR10098">
    <property type="entry name" value="RAPSYN-RELATED"/>
    <property type="match status" value="1"/>
</dbReference>
<dbReference type="PANTHER" id="PTHR10098:SF108">
    <property type="entry name" value="TETRATRICOPEPTIDE REPEAT PROTEIN 28"/>
    <property type="match status" value="1"/>
</dbReference>
<name>A0A6S6T1A1_9BACT</name>
<gene>
    <name evidence="5" type="ORF">HELGO_WM5847</name>
</gene>
<sequence length="1136" mass="132629">MILWKGLANMLRLLGRGIFISVFFSFFLFGIEDFEKICEEEIAKEELKISLINQACVLTAKKYEKERDMGNASWYYLISNNAHQYLNEQEGENTSFNFYTNLGHAYILKHDFKNAKIAYENVLTFNIDLNQTIHEDYALLFKRFPNKEKSLVKGLQLWNKTNFTFLNILELSTKYEKLYNEKKYDSMIEQLQKIIKIKNQTILKDSASIMMDYYNLAKVYEERKQYKNAIINYQASLNLAKKMLDKDHIHIGTTHNDLGLVFNELKEYEQAEEAYFLALKIYQKHFTKEDNEIAIIYNNLATIYGDRQQYEQALNYYQKALKIEEKNAYENIVHTYYNIGLLYQQMKEYGNVLSYYKKILPWIEKNTLDMATYYTLVGAYYQEIEENNQALWHYQEALKIREKALGEIHSDTAETYNSLGSIYEQLKDFEQALTFYQKALKINQHLLDKNDIFIAISHNNIASIYTNLEEYNKSKISLLQALEIKKNILKKDDIDFAVTYNNLGFIEEKLRNYAEALSYYNHALSIYTEVKGKQSLEVAILYNHIASLYKEKKAYELSIEYLEKAKNIINTLLKDDHTQRALIYNNLGLLYTYTQNYKKAYAFNILSFDIFLKNRNKNFKILNHKQKGLYLESFGNRIDNLCYAAHLYKANLKHTPKKTHISLNTLNTWLKYKGTLFEYDNILSMVKNNPNTSQETQKLISNLNDFNIQLSNLKKKNNETKIKEIETQIHNIQIEFSKKNDSFKNLLKLQNINSSQIVKVLKPHQLYIDFARGDEHYYLFTLNHKNQITFQQIEHNQTLTIDTNIQDYRNNTANMAKSIDNKTVEKNQSNSLEEAKKILSNLHYLIIQNHLTEQIKDKNHLILSPDGLLNYLPFEALYHNNEYLIQSHKINYISSGKEFVRQTKIIHQKPQKEIIIFANANFDATLKSYEIPNKDSLLAPMFGNPNKVKRERVFSSLGKGEIDILKKYYKDPLIFKEKNATIKNLMQLPSSKILHLSTHGLFLEDKNILNPMQKSLLIFAGGNTNFKQATVSALDLSTLDLKDTELVVLSACQSGLGEIQTAEGIVGLPKALLQAGAKNVIMSLWTVSNKKTAMLMDYFYANIAQQQNYSTALQNAKINMINMHPYYWSSFILSGL</sequence>
<dbReference type="InterPro" id="IPR024983">
    <property type="entry name" value="CHAT_dom"/>
</dbReference>
<protein>
    <recommendedName>
        <fullName evidence="4">CHAT domain-containing protein</fullName>
    </recommendedName>
</protein>
<evidence type="ECO:0000313" key="5">
    <source>
        <dbReference type="EMBL" id="CAA6812392.1"/>
    </source>
</evidence>
<feature type="repeat" description="TPR" evidence="1">
    <location>
        <begin position="252"/>
        <end position="285"/>
    </location>
</feature>
<organism evidence="5">
    <name type="scientific">uncultured Sulfurovum sp</name>
    <dbReference type="NCBI Taxonomy" id="269237"/>
    <lineage>
        <taxon>Bacteria</taxon>
        <taxon>Pseudomonadati</taxon>
        <taxon>Campylobacterota</taxon>
        <taxon>Epsilonproteobacteria</taxon>
        <taxon>Campylobacterales</taxon>
        <taxon>Sulfurovaceae</taxon>
        <taxon>Sulfurovum</taxon>
        <taxon>environmental samples</taxon>
    </lineage>
</organism>
<dbReference type="InterPro" id="IPR019734">
    <property type="entry name" value="TPR_rpt"/>
</dbReference>
<accession>A0A6S6T1A1</accession>
<dbReference type="SMART" id="SM00028">
    <property type="entry name" value="TPR"/>
    <property type="match status" value="11"/>
</dbReference>
<evidence type="ECO:0000256" key="3">
    <source>
        <dbReference type="SAM" id="Phobius"/>
    </source>
</evidence>
<feature type="repeat" description="TPR" evidence="1">
    <location>
        <begin position="294"/>
        <end position="327"/>
    </location>
</feature>
<dbReference type="Pfam" id="PF13424">
    <property type="entry name" value="TPR_12"/>
    <property type="match status" value="4"/>
</dbReference>
<dbReference type="AlphaFoldDB" id="A0A6S6T1A1"/>
<dbReference type="EMBL" id="CACVAX010000038">
    <property type="protein sequence ID" value="CAA6812392.1"/>
    <property type="molecule type" value="Genomic_DNA"/>
</dbReference>
<evidence type="ECO:0000259" key="4">
    <source>
        <dbReference type="Pfam" id="PF12770"/>
    </source>
</evidence>
<dbReference type="Pfam" id="PF13181">
    <property type="entry name" value="TPR_8"/>
    <property type="match status" value="2"/>
</dbReference>
<reference evidence="5" key="1">
    <citation type="submission" date="2020-01" db="EMBL/GenBank/DDBJ databases">
        <authorList>
            <person name="Meier V. D."/>
            <person name="Meier V D."/>
        </authorList>
    </citation>
    <scope>NUCLEOTIDE SEQUENCE</scope>
    <source>
        <strain evidence="5">HLG_WM_MAG_04</strain>
    </source>
</reference>
<feature type="repeat" description="TPR" evidence="1">
    <location>
        <begin position="333"/>
        <end position="366"/>
    </location>
</feature>
<dbReference type="SUPFAM" id="SSF48452">
    <property type="entry name" value="TPR-like"/>
    <property type="match status" value="2"/>
</dbReference>